<organism evidence="1 2">
    <name type="scientific">Anoxybacterium hadale</name>
    <dbReference type="NCBI Taxonomy" id="3408580"/>
    <lineage>
        <taxon>Bacteria</taxon>
        <taxon>Bacillati</taxon>
        <taxon>Bacillota</taxon>
        <taxon>Clostridia</taxon>
        <taxon>Peptostreptococcales</taxon>
        <taxon>Anaerovoracaceae</taxon>
        <taxon>Anoxybacterium</taxon>
    </lineage>
</organism>
<dbReference type="Proteomes" id="UP000594014">
    <property type="component" value="Chromosome"/>
</dbReference>
<keyword evidence="2" id="KW-1185">Reference proteome</keyword>
<dbReference type="EMBL" id="CP042469">
    <property type="protein sequence ID" value="QOX64737.1"/>
    <property type="molecule type" value="Genomic_DNA"/>
</dbReference>
<evidence type="ECO:0000313" key="2">
    <source>
        <dbReference type="Proteomes" id="UP000594014"/>
    </source>
</evidence>
<sequence length="455" mass="51274">MMKEYLSNYSTEIAEKLLKTDFELLEEIIQKLIETKGKDGTIFTAGNGGSAATASHMANDFTKGCRVHNREGFKIICLADSTPIVTCLANDFSYEDIFSIPLRTQGKRGDVLVVFSGSGNSPNIVKAVETAKEMNIFTIGFSGRDGGKLAGLCDLLLIAPTDNMEQLEDMHMIYEHAMSCAIQNELMDMWGVEIRRYPKQNAKIKSALFDFDGTLSLIREGWQDVMIPYFIEVLKETPKAEEEEEIKETVRTFVDTLTGKQTIFQCIRLAEEVAARGGQPREALEYKTEYLRRLRERIEHRHEELKAGCDPEKYTVTGARRLLKALRECGIKTYLASGTDEEDVLMEVRLLQLEDYFDGGIYGALDGVTDCSKELVIRKIISENQLSPDQLISFGDGYVEIELVKNLGGYTFGVASDEVRQKGINQWKRERLIQAGADAIIPDFEDTDKIMELIR</sequence>
<gene>
    <name evidence="1" type="ORF">FRZ06_15990</name>
</gene>
<protein>
    <submittedName>
        <fullName evidence="1">SIS domain-containing protein</fullName>
    </submittedName>
</protein>
<accession>A0ACD1AE48</accession>
<evidence type="ECO:0000313" key="1">
    <source>
        <dbReference type="EMBL" id="QOX64737.1"/>
    </source>
</evidence>
<name>A0ACD1AE48_9FIRM</name>
<reference evidence="1" key="1">
    <citation type="submission" date="2019-08" db="EMBL/GenBank/DDBJ databases">
        <title>Genome sequence of Clostridiales bacterium MT110.</title>
        <authorList>
            <person name="Cao J."/>
        </authorList>
    </citation>
    <scope>NUCLEOTIDE SEQUENCE</scope>
    <source>
        <strain evidence="1">MT110</strain>
    </source>
</reference>
<proteinExistence type="predicted"/>